<feature type="region of interest" description="Disordered" evidence="1">
    <location>
        <begin position="27"/>
        <end position="73"/>
    </location>
</feature>
<dbReference type="Proteomes" id="UP000246464">
    <property type="component" value="Chromosome 9"/>
</dbReference>
<reference evidence="2 3" key="1">
    <citation type="submission" date="2017-12" db="EMBL/GenBank/DDBJ databases">
        <title>Integrating genomic resources of turbot (Scophthalmus maximus) in depth evaluation of genetic and physical mapping variation across individuals.</title>
        <authorList>
            <person name="Martinez P."/>
        </authorList>
    </citation>
    <scope>NUCLEOTIDE SEQUENCE [LARGE SCALE GENOMIC DNA]</scope>
</reference>
<proteinExistence type="predicted"/>
<organism evidence="2 3">
    <name type="scientific">Scophthalmus maximus</name>
    <name type="common">Turbot</name>
    <name type="synonym">Psetta maxima</name>
    <dbReference type="NCBI Taxonomy" id="52904"/>
    <lineage>
        <taxon>Eukaryota</taxon>
        <taxon>Metazoa</taxon>
        <taxon>Chordata</taxon>
        <taxon>Craniata</taxon>
        <taxon>Vertebrata</taxon>
        <taxon>Euteleostomi</taxon>
        <taxon>Actinopterygii</taxon>
        <taxon>Neopterygii</taxon>
        <taxon>Teleostei</taxon>
        <taxon>Neoteleostei</taxon>
        <taxon>Acanthomorphata</taxon>
        <taxon>Carangaria</taxon>
        <taxon>Pleuronectiformes</taxon>
        <taxon>Pleuronectoidei</taxon>
        <taxon>Scophthalmidae</taxon>
        <taxon>Scophthalmus</taxon>
    </lineage>
</organism>
<evidence type="ECO:0000313" key="3">
    <source>
        <dbReference type="Proteomes" id="UP000246464"/>
    </source>
</evidence>
<evidence type="ECO:0000256" key="1">
    <source>
        <dbReference type="SAM" id="MobiDB-lite"/>
    </source>
</evidence>
<dbReference type="AlphaFoldDB" id="A0A2U9BUE7"/>
<keyword evidence="3" id="KW-1185">Reference proteome</keyword>
<gene>
    <name evidence="2" type="ORF">SMAX5B_019339</name>
</gene>
<dbReference type="EMBL" id="CP026251">
    <property type="protein sequence ID" value="AWP07691.1"/>
    <property type="molecule type" value="Genomic_DNA"/>
</dbReference>
<sequence length="88" mass="9575">MEPSAGHSVCVSAPVRVHRRCAALRSVLSSSHARRNAAEKRRPPPASAPRTESSPRTLDDDIPATSDQSRLVEEMELVCPLSVTLMLE</sequence>
<protein>
    <submittedName>
        <fullName evidence="2">Uncharacterized protein</fullName>
    </submittedName>
</protein>
<accession>A0A2U9BUE7</accession>
<evidence type="ECO:0000313" key="2">
    <source>
        <dbReference type="EMBL" id="AWP07691.1"/>
    </source>
</evidence>
<name>A0A2U9BUE7_SCOMX</name>